<dbReference type="SUPFAM" id="SSF52402">
    <property type="entry name" value="Adenine nucleotide alpha hydrolases-like"/>
    <property type="match status" value="1"/>
</dbReference>
<name>A0AAW8B5L4_9GAMM</name>
<accession>A0AAW8B5L4</accession>
<dbReference type="Pfam" id="PF00582">
    <property type="entry name" value="Usp"/>
    <property type="match status" value="1"/>
</dbReference>
<keyword evidence="4 5" id="KW-0963">Cytoplasm</keyword>
<reference evidence="7" key="1">
    <citation type="journal article" date="2010" name="Int. J. Syst. Evol. Microbiol.">
        <title>Porticoccus litoralis gen. nov., sp. nov., a gammaproteobacterium isolated from the Yellow Sea.</title>
        <authorList>
            <person name="Oh H.M."/>
            <person name="Kim H."/>
            <person name="Kim K.M."/>
            <person name="Min G.S."/>
            <person name="Cho J.C."/>
        </authorList>
    </citation>
    <scope>NUCLEOTIDE SEQUENCE</scope>
    <source>
        <strain evidence="7">DSM 25064</strain>
    </source>
</reference>
<organism evidence="7 8">
    <name type="scientific">Porticoccus litoralis</name>
    <dbReference type="NCBI Taxonomy" id="434086"/>
    <lineage>
        <taxon>Bacteria</taxon>
        <taxon>Pseudomonadati</taxon>
        <taxon>Pseudomonadota</taxon>
        <taxon>Gammaproteobacteria</taxon>
        <taxon>Cellvibrionales</taxon>
        <taxon>Porticoccaceae</taxon>
        <taxon>Porticoccus</taxon>
    </lineage>
</organism>
<comment type="caution">
    <text evidence="7">The sequence shown here is derived from an EMBL/GenBank/DDBJ whole genome shotgun (WGS) entry which is preliminary data.</text>
</comment>
<dbReference type="InterPro" id="IPR006015">
    <property type="entry name" value="Universal_stress_UspA"/>
</dbReference>
<evidence type="ECO:0000256" key="4">
    <source>
        <dbReference type="ARBA" id="ARBA00022490"/>
    </source>
</evidence>
<evidence type="ECO:0000256" key="2">
    <source>
        <dbReference type="ARBA" id="ARBA00008791"/>
    </source>
</evidence>
<evidence type="ECO:0000256" key="5">
    <source>
        <dbReference type="PIRNR" id="PIRNR006276"/>
    </source>
</evidence>
<evidence type="ECO:0000313" key="7">
    <source>
        <dbReference type="EMBL" id="MDP1521215.1"/>
    </source>
</evidence>
<dbReference type="PRINTS" id="PR01438">
    <property type="entry name" value="UNVRSLSTRESS"/>
</dbReference>
<dbReference type="InterPro" id="IPR006016">
    <property type="entry name" value="UspA"/>
</dbReference>
<sequence length="142" mass="15477">MSAYKHVLVGLDLQPESQQVVDRVKSLFSGSDSQLSLIHVQEPLSFAYGGDIPMDLTEVQNQLEEQAKERLAALGLELGIPRERQHVIIGQPSHEMHHFAEENNVDLIVVGSHGRHGLSLILGSTATGVLHGSQCDVLAVRV</sequence>
<dbReference type="PANTHER" id="PTHR46268">
    <property type="entry name" value="STRESS RESPONSE PROTEIN NHAX"/>
    <property type="match status" value="1"/>
</dbReference>
<evidence type="ECO:0000256" key="1">
    <source>
        <dbReference type="ARBA" id="ARBA00004496"/>
    </source>
</evidence>
<gene>
    <name evidence="7" type="ORF">Q8A57_09565</name>
</gene>
<comment type="subunit">
    <text evidence="3">Homodimer.</text>
</comment>
<evidence type="ECO:0000256" key="3">
    <source>
        <dbReference type="ARBA" id="ARBA00011738"/>
    </source>
</evidence>
<proteinExistence type="inferred from homology"/>
<dbReference type="PIRSF" id="PIRSF006276">
    <property type="entry name" value="UspA"/>
    <property type="match status" value="1"/>
</dbReference>
<comment type="subcellular location">
    <subcellularLocation>
        <location evidence="1 5">Cytoplasm</location>
    </subcellularLocation>
</comment>
<dbReference type="AlphaFoldDB" id="A0AAW8B5L4"/>
<dbReference type="GO" id="GO:0005737">
    <property type="term" value="C:cytoplasm"/>
    <property type="evidence" value="ECO:0007669"/>
    <property type="project" value="UniProtKB-SubCell"/>
</dbReference>
<evidence type="ECO:0000313" key="8">
    <source>
        <dbReference type="Proteomes" id="UP001178354"/>
    </source>
</evidence>
<comment type="similarity">
    <text evidence="2 5">Belongs to the universal stress protein A family.</text>
</comment>
<dbReference type="PANTHER" id="PTHR46268:SF23">
    <property type="entry name" value="UNIVERSAL STRESS PROTEIN A-RELATED"/>
    <property type="match status" value="1"/>
</dbReference>
<dbReference type="Gene3D" id="3.40.50.620">
    <property type="entry name" value="HUPs"/>
    <property type="match status" value="1"/>
</dbReference>
<dbReference type="Proteomes" id="UP001178354">
    <property type="component" value="Unassembled WGS sequence"/>
</dbReference>
<evidence type="ECO:0000259" key="6">
    <source>
        <dbReference type="Pfam" id="PF00582"/>
    </source>
</evidence>
<feature type="domain" description="UspA" evidence="6">
    <location>
        <begin position="4"/>
        <end position="141"/>
    </location>
</feature>
<dbReference type="RefSeq" id="WP_305170879.1">
    <property type="nucleotide sequence ID" value="NZ_JAUUUU010000005.1"/>
</dbReference>
<protein>
    <recommendedName>
        <fullName evidence="5">Universal stress protein</fullName>
    </recommendedName>
</protein>
<dbReference type="EMBL" id="JAUUUU010000005">
    <property type="protein sequence ID" value="MDP1521215.1"/>
    <property type="molecule type" value="Genomic_DNA"/>
</dbReference>
<keyword evidence="8" id="KW-1185">Reference proteome</keyword>
<dbReference type="InterPro" id="IPR014729">
    <property type="entry name" value="Rossmann-like_a/b/a_fold"/>
</dbReference>
<reference evidence="7" key="2">
    <citation type="submission" date="2023-08" db="EMBL/GenBank/DDBJ databases">
        <authorList>
            <person name="Luo J."/>
        </authorList>
    </citation>
    <scope>NUCLEOTIDE SEQUENCE</scope>
    <source>
        <strain evidence="7">DSM 25064</strain>
    </source>
</reference>